<dbReference type="InterPro" id="IPR003959">
    <property type="entry name" value="ATPase_AAA_core"/>
</dbReference>
<dbReference type="Pfam" id="PF01434">
    <property type="entry name" value="Peptidase_M41"/>
    <property type="match status" value="1"/>
</dbReference>
<evidence type="ECO:0000256" key="15">
    <source>
        <dbReference type="RuleBase" id="RU003651"/>
    </source>
</evidence>
<dbReference type="FunFam" id="1.20.58.760:FF:000001">
    <property type="entry name" value="ATP-dependent zinc metalloprotease FtsH"/>
    <property type="match status" value="1"/>
</dbReference>
<dbReference type="InterPro" id="IPR011546">
    <property type="entry name" value="Pept_M41_FtsH_extracell"/>
</dbReference>
<evidence type="ECO:0000256" key="12">
    <source>
        <dbReference type="ARBA" id="ARBA00023136"/>
    </source>
</evidence>
<feature type="binding site" evidence="14">
    <location>
        <position position="423"/>
    </location>
    <ligand>
        <name>Zn(2+)</name>
        <dbReference type="ChEBI" id="CHEBI:29105"/>
        <note>catalytic</note>
    </ligand>
</feature>
<evidence type="ECO:0000256" key="2">
    <source>
        <dbReference type="ARBA" id="ARBA00010044"/>
    </source>
</evidence>
<evidence type="ECO:0000256" key="11">
    <source>
        <dbReference type="ARBA" id="ARBA00023049"/>
    </source>
</evidence>
<dbReference type="Pfam" id="PF06480">
    <property type="entry name" value="FtsH_ext"/>
    <property type="match status" value="1"/>
</dbReference>
<keyword evidence="7 14" id="KW-0378">Hydrolase</keyword>
<feature type="domain" description="AAA+ ATPase" evidence="16">
    <location>
        <begin position="188"/>
        <end position="328"/>
    </location>
</feature>
<keyword evidence="6 14" id="KW-0547">Nucleotide-binding</keyword>
<evidence type="ECO:0000256" key="8">
    <source>
        <dbReference type="ARBA" id="ARBA00022833"/>
    </source>
</evidence>
<keyword evidence="18" id="KW-1185">Reference proteome</keyword>
<keyword evidence="12 14" id="KW-0472">Membrane</keyword>
<proteinExistence type="inferred from homology"/>
<comment type="caution">
    <text evidence="14">Lacks conserved residue(s) required for the propagation of feature annotation.</text>
</comment>
<dbReference type="NCBIfam" id="TIGR01241">
    <property type="entry name" value="FtsH_fam"/>
    <property type="match status" value="1"/>
</dbReference>
<feature type="binding site" evidence="14">
    <location>
        <begin position="196"/>
        <end position="203"/>
    </location>
    <ligand>
        <name>ATP</name>
        <dbReference type="ChEBI" id="CHEBI:30616"/>
    </ligand>
</feature>
<dbReference type="Gene3D" id="3.30.720.210">
    <property type="match status" value="1"/>
</dbReference>
<keyword evidence="8 14" id="KW-0862">Zinc</keyword>
<dbReference type="Pfam" id="PF17862">
    <property type="entry name" value="AAA_lid_3"/>
    <property type="match status" value="1"/>
</dbReference>
<dbReference type="PANTHER" id="PTHR43655:SF2">
    <property type="entry name" value="AFG3 LIKE MATRIX AAA PEPTIDASE SUBUNIT 2, ISOFORM A"/>
    <property type="match status" value="1"/>
</dbReference>
<dbReference type="InterPro" id="IPR005936">
    <property type="entry name" value="FtsH"/>
</dbReference>
<comment type="similarity">
    <text evidence="15">Belongs to the AAA ATPase family.</text>
</comment>
<dbReference type="InterPro" id="IPR041569">
    <property type="entry name" value="AAA_lid_3"/>
</dbReference>
<dbReference type="SUPFAM" id="SSF52540">
    <property type="entry name" value="P-loop containing nucleoside triphosphate hydrolases"/>
    <property type="match status" value="1"/>
</dbReference>
<dbReference type="SUPFAM" id="SSF140990">
    <property type="entry name" value="FtsH protease domain-like"/>
    <property type="match status" value="1"/>
</dbReference>
<dbReference type="InterPro" id="IPR037219">
    <property type="entry name" value="Peptidase_M41-like"/>
</dbReference>
<reference evidence="18" key="2">
    <citation type="submission" date="2019-01" db="EMBL/GenBank/DDBJ databases">
        <title>Sinorhodobacter populi sp. nov. isolated from the symptomatic bark tissue of Populus euramericana canker.</title>
        <authorList>
            <person name="Li Y."/>
        </authorList>
    </citation>
    <scope>NUCLEOTIDE SEQUENCE [LARGE SCALE GENOMIC DNA]</scope>
    <source>
        <strain evidence="18">CGMCC 1.12963</strain>
    </source>
</reference>
<dbReference type="PANTHER" id="PTHR43655">
    <property type="entry name" value="ATP-DEPENDENT PROTEASE"/>
    <property type="match status" value="1"/>
</dbReference>
<dbReference type="InterPro" id="IPR050928">
    <property type="entry name" value="ATP-dep_Zn_Metalloprotease"/>
</dbReference>
<evidence type="ECO:0000256" key="13">
    <source>
        <dbReference type="ARBA" id="ARBA00061570"/>
    </source>
</evidence>
<evidence type="ECO:0000256" key="4">
    <source>
        <dbReference type="ARBA" id="ARBA00022692"/>
    </source>
</evidence>
<dbReference type="EMBL" id="SAVA01000021">
    <property type="protein sequence ID" value="RWR47211.1"/>
    <property type="molecule type" value="Genomic_DNA"/>
</dbReference>
<dbReference type="Proteomes" id="UP000288071">
    <property type="component" value="Unassembled WGS sequence"/>
</dbReference>
<name>A0A443LDF0_9RHOB</name>
<evidence type="ECO:0000313" key="17">
    <source>
        <dbReference type="EMBL" id="RWR47211.1"/>
    </source>
</evidence>
<dbReference type="InterPro" id="IPR003593">
    <property type="entry name" value="AAA+_ATPase"/>
</dbReference>
<feature type="binding site" evidence="14">
    <location>
        <position position="419"/>
    </location>
    <ligand>
        <name>Zn(2+)</name>
        <dbReference type="ChEBI" id="CHEBI:29105"/>
        <note>catalytic</note>
    </ligand>
</feature>
<dbReference type="GO" id="GO:0016887">
    <property type="term" value="F:ATP hydrolysis activity"/>
    <property type="evidence" value="ECO:0007669"/>
    <property type="project" value="UniProtKB-UniRule"/>
</dbReference>
<feature type="active site" evidence="14">
    <location>
        <position position="420"/>
    </location>
</feature>
<protein>
    <recommendedName>
        <fullName evidence="14">ATP-dependent zinc metalloprotease FtsH</fullName>
        <ecNumber evidence="14">3.4.24.-</ecNumber>
    </recommendedName>
</protein>
<reference evidence="17 18" key="1">
    <citation type="submission" date="2019-01" db="EMBL/GenBank/DDBJ databases">
        <title>Sinorhodobacter populi sp. nov. isolated from the symptomatic bark tissue of Populus euramericana canker.</title>
        <authorList>
            <person name="Xu G."/>
        </authorList>
    </citation>
    <scope>NUCLEOTIDE SEQUENCE [LARGE SCALE GENOMIC DNA]</scope>
    <source>
        <strain evidence="17 18">CGMCC 1.12963</strain>
    </source>
</reference>
<evidence type="ECO:0000256" key="9">
    <source>
        <dbReference type="ARBA" id="ARBA00022840"/>
    </source>
</evidence>
<dbReference type="RefSeq" id="WP_128158033.1">
    <property type="nucleotide sequence ID" value="NZ_JBHSOM010000013.1"/>
</dbReference>
<evidence type="ECO:0000256" key="3">
    <source>
        <dbReference type="ARBA" id="ARBA00022670"/>
    </source>
</evidence>
<dbReference type="SMART" id="SM00382">
    <property type="entry name" value="AAA"/>
    <property type="match status" value="1"/>
</dbReference>
<evidence type="ECO:0000313" key="18">
    <source>
        <dbReference type="Proteomes" id="UP000288071"/>
    </source>
</evidence>
<evidence type="ECO:0000256" key="1">
    <source>
        <dbReference type="ARBA" id="ARBA00004370"/>
    </source>
</evidence>
<comment type="subcellular location">
    <subcellularLocation>
        <location evidence="14">Cell membrane</location>
        <topology evidence="14">Multi-pass membrane protein</topology>
        <orientation evidence="14">Cytoplasmic side</orientation>
    </subcellularLocation>
    <subcellularLocation>
        <location evidence="1">Membrane</location>
    </subcellularLocation>
</comment>
<dbReference type="GO" id="GO:0006508">
    <property type="term" value="P:proteolysis"/>
    <property type="evidence" value="ECO:0007669"/>
    <property type="project" value="UniProtKB-KW"/>
</dbReference>
<dbReference type="FunFam" id="1.10.8.60:FF:000001">
    <property type="entry name" value="ATP-dependent zinc metalloprotease FtsH"/>
    <property type="match status" value="1"/>
</dbReference>
<dbReference type="GO" id="GO:0005524">
    <property type="term" value="F:ATP binding"/>
    <property type="evidence" value="ECO:0007669"/>
    <property type="project" value="UniProtKB-UniRule"/>
</dbReference>
<dbReference type="GO" id="GO:0004222">
    <property type="term" value="F:metalloendopeptidase activity"/>
    <property type="evidence" value="ECO:0007669"/>
    <property type="project" value="InterPro"/>
</dbReference>
<dbReference type="GO" id="GO:0004176">
    <property type="term" value="F:ATP-dependent peptidase activity"/>
    <property type="evidence" value="ECO:0007669"/>
    <property type="project" value="InterPro"/>
</dbReference>
<dbReference type="GO" id="GO:0008270">
    <property type="term" value="F:zinc ion binding"/>
    <property type="evidence" value="ECO:0007669"/>
    <property type="project" value="UniProtKB-UniRule"/>
</dbReference>
<dbReference type="HAMAP" id="MF_01458">
    <property type="entry name" value="FtsH"/>
    <property type="match status" value="1"/>
</dbReference>
<sequence>MNKTTQFHVWYWVAAFALLTAFQYFYAGSTQIEQIPYSQFETELQAGKIAEVAVSDQYIQGKYKTPGDGKPMFVTTRVEPDLAREFQAQGVVVSGEVQNNFLSDLLSWVAPTALFFGVWIFLMRRMGQGGIGGGLMQIGKSKARVYVQSDTGVTFADVAGVDEAKAELVEIVNFLKNPKDYSRLGGHMPKGILLVGPPGTGKTLLARAVAGEAGVPFFSISGSEFVEMFVGVGAARVRDLFEQARTRAPAIIFIDELDALGRARGIGPMSGGHDEKEQTLNQLLVELDGFDPSSGLVLLAATNRPEILDPALLRAGRFDRQVLVDRPDKVGRLQILALYLKKVTLAKDVSAEQIAALTPGFTGADLANLVNEAALLATRRDGDAVTMEDFNNAVERIVAGLEKRNRLLNPKERDVVAHHEIGHALVAMSLPGVDPVHKVSIIPRGVGALGYTIQRPTEDRFLMTRTELENKMAVLLGGRAAEKVIYDQISTGSSDDLVKATDIARAMVTRYGMSEKLGHVTLERDHHSMMGAEDPYFAEQHDYSDETAALIDEEVKRLIDESFDRTVRLLSDKRALLERAAQILLEKETLNEDDLKALIAAG</sequence>
<dbReference type="PROSITE" id="PS00674">
    <property type="entry name" value="AAA"/>
    <property type="match status" value="1"/>
</dbReference>
<feature type="binding site" evidence="14">
    <location>
        <position position="496"/>
    </location>
    <ligand>
        <name>Zn(2+)</name>
        <dbReference type="ChEBI" id="CHEBI:29105"/>
        <note>catalytic</note>
    </ligand>
</feature>
<dbReference type="InterPro" id="IPR000642">
    <property type="entry name" value="Peptidase_M41"/>
</dbReference>
<keyword evidence="11 14" id="KW-0482">Metalloprotease</keyword>
<evidence type="ECO:0000259" key="16">
    <source>
        <dbReference type="SMART" id="SM00382"/>
    </source>
</evidence>
<dbReference type="FunFam" id="3.40.50.300:FF:000001">
    <property type="entry name" value="ATP-dependent zinc metalloprotease FtsH"/>
    <property type="match status" value="1"/>
</dbReference>
<keyword evidence="4 14" id="KW-0812">Transmembrane</keyword>
<keyword evidence="3 14" id="KW-0645">Protease</keyword>
<keyword evidence="9 14" id="KW-0067">ATP-binding</keyword>
<comment type="subunit">
    <text evidence="14">Homohexamer.</text>
</comment>
<dbReference type="AlphaFoldDB" id="A0A443LDF0"/>
<keyword evidence="14" id="KW-1003">Cell membrane</keyword>
<keyword evidence="10 14" id="KW-1133">Transmembrane helix</keyword>
<dbReference type="Gene3D" id="1.10.8.60">
    <property type="match status" value="1"/>
</dbReference>
<organism evidence="17 18">
    <name type="scientific">Paenirhodobacter huangdaonensis</name>
    <dbReference type="NCBI Taxonomy" id="2501515"/>
    <lineage>
        <taxon>Bacteria</taxon>
        <taxon>Pseudomonadati</taxon>
        <taxon>Pseudomonadota</taxon>
        <taxon>Alphaproteobacteria</taxon>
        <taxon>Rhodobacterales</taxon>
        <taxon>Rhodobacter group</taxon>
        <taxon>Paenirhodobacter</taxon>
    </lineage>
</organism>
<feature type="transmembrane region" description="Helical" evidence="14">
    <location>
        <begin position="9"/>
        <end position="27"/>
    </location>
</feature>
<gene>
    <name evidence="14" type="primary">ftsH</name>
    <name evidence="17" type="ORF">EOW66_19895</name>
</gene>
<comment type="cofactor">
    <cofactor evidence="14">
        <name>Zn(2+)</name>
        <dbReference type="ChEBI" id="CHEBI:29105"/>
    </cofactor>
    <text evidence="14">Binds 1 zinc ion per subunit.</text>
</comment>
<comment type="function">
    <text evidence="14">Acts as a processive, ATP-dependent zinc metallopeptidase for both cytoplasmic and membrane proteins. Plays a role in the quality control of integral membrane proteins.</text>
</comment>
<dbReference type="CDD" id="cd19501">
    <property type="entry name" value="RecA-like_FtsH"/>
    <property type="match status" value="1"/>
</dbReference>
<evidence type="ECO:0000256" key="7">
    <source>
        <dbReference type="ARBA" id="ARBA00022801"/>
    </source>
</evidence>
<evidence type="ECO:0000256" key="14">
    <source>
        <dbReference type="HAMAP-Rule" id="MF_01458"/>
    </source>
</evidence>
<accession>A0A443LDF0</accession>
<dbReference type="Pfam" id="PF00004">
    <property type="entry name" value="AAA"/>
    <property type="match status" value="1"/>
</dbReference>
<dbReference type="InterPro" id="IPR003960">
    <property type="entry name" value="ATPase_AAA_CS"/>
</dbReference>
<dbReference type="GO" id="GO:0030163">
    <property type="term" value="P:protein catabolic process"/>
    <property type="evidence" value="ECO:0007669"/>
    <property type="project" value="UniProtKB-UniRule"/>
</dbReference>
<dbReference type="InterPro" id="IPR027417">
    <property type="entry name" value="P-loop_NTPase"/>
</dbReference>
<comment type="similarity">
    <text evidence="2 14">In the C-terminal section; belongs to the peptidase M41 family.</text>
</comment>
<dbReference type="GO" id="GO:0005886">
    <property type="term" value="C:plasma membrane"/>
    <property type="evidence" value="ECO:0007669"/>
    <property type="project" value="UniProtKB-SubCell"/>
</dbReference>
<dbReference type="Gene3D" id="1.20.58.760">
    <property type="entry name" value="Peptidase M41"/>
    <property type="match status" value="1"/>
</dbReference>
<dbReference type="Gene3D" id="3.40.50.300">
    <property type="entry name" value="P-loop containing nucleotide triphosphate hydrolases"/>
    <property type="match status" value="1"/>
</dbReference>
<evidence type="ECO:0000256" key="10">
    <source>
        <dbReference type="ARBA" id="ARBA00022989"/>
    </source>
</evidence>
<dbReference type="EC" id="3.4.24.-" evidence="14"/>
<evidence type="ECO:0000256" key="6">
    <source>
        <dbReference type="ARBA" id="ARBA00022741"/>
    </source>
</evidence>
<evidence type="ECO:0000256" key="5">
    <source>
        <dbReference type="ARBA" id="ARBA00022723"/>
    </source>
</evidence>
<comment type="similarity">
    <text evidence="13 14">In the central section; belongs to the AAA ATPase family.</text>
</comment>
<keyword evidence="5 14" id="KW-0479">Metal-binding</keyword>
<comment type="caution">
    <text evidence="17">The sequence shown here is derived from an EMBL/GenBank/DDBJ whole genome shotgun (WGS) entry which is preliminary data.</text>
</comment>